<feature type="domain" description="Rhodanese" evidence="3">
    <location>
        <begin position="59"/>
        <end position="170"/>
    </location>
</feature>
<dbReference type="Gene3D" id="3.40.250.10">
    <property type="entry name" value="Rhodanese-like domain"/>
    <property type="match status" value="2"/>
</dbReference>
<evidence type="ECO:0000259" key="3">
    <source>
        <dbReference type="PROSITE" id="PS50206"/>
    </source>
</evidence>
<dbReference type="SMART" id="SM00450">
    <property type="entry name" value="RHOD"/>
    <property type="match status" value="2"/>
</dbReference>
<dbReference type="GO" id="GO:0016784">
    <property type="term" value="F:3-mercaptopyruvate sulfurtransferase activity"/>
    <property type="evidence" value="ECO:0007669"/>
    <property type="project" value="UniProtKB-EC"/>
</dbReference>
<dbReference type="InterPro" id="IPR036873">
    <property type="entry name" value="Rhodanese-like_dom_sf"/>
</dbReference>
<keyword evidence="2" id="KW-0732">Signal</keyword>
<keyword evidence="4" id="KW-0808">Transferase</keyword>
<keyword evidence="5" id="KW-1185">Reference proteome</keyword>
<dbReference type="CDD" id="cd01448">
    <property type="entry name" value="TST_Repeat_1"/>
    <property type="match status" value="1"/>
</dbReference>
<dbReference type="SUPFAM" id="SSF52821">
    <property type="entry name" value="Rhodanese/Cell cycle control phosphatase"/>
    <property type="match status" value="2"/>
</dbReference>
<dbReference type="PROSITE" id="PS51257">
    <property type="entry name" value="PROKAR_LIPOPROTEIN"/>
    <property type="match status" value="1"/>
</dbReference>
<evidence type="ECO:0000313" key="5">
    <source>
        <dbReference type="Proteomes" id="UP001295463"/>
    </source>
</evidence>
<protein>
    <submittedName>
        <fullName evidence="4">Thiosulfate sulfurtransferase</fullName>
        <ecNumber evidence="4">2.8.1.1</ecNumber>
        <ecNumber evidence="4">2.8.1.2</ecNumber>
    </submittedName>
</protein>
<dbReference type="PROSITE" id="PS50206">
    <property type="entry name" value="RHODANESE_3"/>
    <property type="match status" value="2"/>
</dbReference>
<feature type="chain" id="PRO_5046807986" evidence="2">
    <location>
        <begin position="34"/>
        <end position="329"/>
    </location>
</feature>
<dbReference type="Proteomes" id="UP001295463">
    <property type="component" value="Chromosome"/>
</dbReference>
<dbReference type="RefSeq" id="WP_305732744.1">
    <property type="nucleotide sequence ID" value="NZ_OW150024.1"/>
</dbReference>
<name>A0ABM9D9S2_9BACT</name>
<dbReference type="Pfam" id="PF00581">
    <property type="entry name" value="Rhodanese"/>
    <property type="match status" value="2"/>
</dbReference>
<dbReference type="InterPro" id="IPR051126">
    <property type="entry name" value="Thiosulfate_sulfurtransferase"/>
</dbReference>
<dbReference type="PANTHER" id="PTHR43855:SF1">
    <property type="entry name" value="THIOSULFATE SULFURTRANSFERASE"/>
    <property type="match status" value="1"/>
</dbReference>
<gene>
    <name evidence="4" type="ORF">GEAMG1_2126</name>
</gene>
<feature type="signal peptide" evidence="2">
    <location>
        <begin position="1"/>
        <end position="33"/>
    </location>
</feature>
<dbReference type="EC" id="2.8.1.2" evidence="4"/>
<dbReference type="PANTHER" id="PTHR43855">
    <property type="entry name" value="THIOSULFATE SULFURTRANSFERASE"/>
    <property type="match status" value="1"/>
</dbReference>
<feature type="domain" description="Rhodanese" evidence="3">
    <location>
        <begin position="202"/>
        <end position="314"/>
    </location>
</feature>
<dbReference type="EMBL" id="OW150024">
    <property type="protein sequence ID" value="CAH2031961.1"/>
    <property type="molecule type" value="Genomic_DNA"/>
</dbReference>
<evidence type="ECO:0000256" key="2">
    <source>
        <dbReference type="SAM" id="SignalP"/>
    </source>
</evidence>
<dbReference type="CDD" id="cd01449">
    <property type="entry name" value="TST_Repeat_2"/>
    <property type="match status" value="1"/>
</dbReference>
<evidence type="ECO:0000313" key="4">
    <source>
        <dbReference type="EMBL" id="CAH2031961.1"/>
    </source>
</evidence>
<proteinExistence type="predicted"/>
<organism evidence="4 5">
    <name type="scientific">Trichlorobacter ammonificans</name>
    <dbReference type="NCBI Taxonomy" id="2916410"/>
    <lineage>
        <taxon>Bacteria</taxon>
        <taxon>Pseudomonadati</taxon>
        <taxon>Thermodesulfobacteriota</taxon>
        <taxon>Desulfuromonadia</taxon>
        <taxon>Geobacterales</taxon>
        <taxon>Geobacteraceae</taxon>
        <taxon>Trichlorobacter</taxon>
    </lineage>
</organism>
<sequence>MKLRTVRGIVGSLMALVAVTALFGCGSSSESTAAAVTPPPATVAKAVETFTTTDALAASQQNVLIVDVRSAANYAAGHIPGAIRNTVSINSTTASATGSAGTLGLTQAEFVSLANTLGITPSTKVVAYDTDNSSSVGRFVWTLLRYGHKNVAILDGGYQKWVAEKRPTTTTATLPTANTVSYAVSSVADIDVSADYVLSKINTPGYVIWDSRSVLEYIGYDLRTNPRGGHIPYAVSLDWTNLQTQDANGVSVLKSSTEILELLKEHGITPDKEIIIYCQAGVRSSYSSDTLLGLGFTKVKNYTGSWGEWSAALKSDGSYKYPVSTGTNP</sequence>
<dbReference type="GO" id="GO:0004792">
    <property type="term" value="F:thiosulfate-cyanide sulfurtransferase activity"/>
    <property type="evidence" value="ECO:0007669"/>
    <property type="project" value="UniProtKB-EC"/>
</dbReference>
<accession>A0ABM9D9S2</accession>
<dbReference type="EC" id="2.8.1.1" evidence="4"/>
<keyword evidence="1" id="KW-0677">Repeat</keyword>
<reference evidence="4 5" key="1">
    <citation type="submission" date="2022-03" db="EMBL/GenBank/DDBJ databases">
        <authorList>
            <person name="Koch H."/>
        </authorList>
    </citation>
    <scope>NUCLEOTIDE SEQUENCE [LARGE SCALE GENOMIC DNA]</scope>
    <source>
        <strain evidence="4 5">G1</strain>
    </source>
</reference>
<dbReference type="InterPro" id="IPR001763">
    <property type="entry name" value="Rhodanese-like_dom"/>
</dbReference>
<evidence type="ECO:0000256" key="1">
    <source>
        <dbReference type="ARBA" id="ARBA00022737"/>
    </source>
</evidence>